<gene>
    <name evidence="1" type="ORF">Poly21_05020</name>
</gene>
<sequence>MPHLTTRRVETRRDLHDFLQLPWSIYGEDPHWVPPLLAEVRTRLDPKQNPYFQHASAALFLAESDGLVVGRISAQICQLAQQHHEAGEGHFGFFESNDSAETAEALFDAAAQWLAEGGMNRMVGPFNFSIHDEAGLLVDGYHRPPYVFMTHNPRYYQRLFEDAGLHQVMDVYAYHLDITQPYPERIAKVLKLAARNTDIRLRNVDRRNLESELALLLTMFNDSWADNWGHIPMTQGEVDDLATLIRRLFSTDAVVLAEVAGEVVGFIVVIPNLNEVIADLNGKLFPFGWLRMLYRIRCTPCHSVRVPLMGISKKYQNTRTGAAIAFSMIDRCRTASLNRGATHCEMSWILKTNAAMRSILDASGSTLDKTYRLYSKPIANQM</sequence>
<keyword evidence="2" id="KW-1185">Reference proteome</keyword>
<protein>
    <recommendedName>
        <fullName evidence="3">N-acetyltransferase domain-containing protein</fullName>
    </recommendedName>
</protein>
<organism evidence="1 2">
    <name type="scientific">Allorhodopirellula heiligendammensis</name>
    <dbReference type="NCBI Taxonomy" id="2714739"/>
    <lineage>
        <taxon>Bacteria</taxon>
        <taxon>Pseudomonadati</taxon>
        <taxon>Planctomycetota</taxon>
        <taxon>Planctomycetia</taxon>
        <taxon>Pirellulales</taxon>
        <taxon>Pirellulaceae</taxon>
        <taxon>Allorhodopirellula</taxon>
    </lineage>
</organism>
<name>A0A5C6C1C6_9BACT</name>
<dbReference type="PANTHER" id="PTHR41368:SF1">
    <property type="entry name" value="PROTEIN YGHO"/>
    <property type="match status" value="1"/>
</dbReference>
<dbReference type="EMBL" id="SJPU01000001">
    <property type="protein sequence ID" value="TWU18340.1"/>
    <property type="molecule type" value="Genomic_DNA"/>
</dbReference>
<dbReference type="PANTHER" id="PTHR41368">
    <property type="entry name" value="PROTEIN YGHO"/>
    <property type="match status" value="1"/>
</dbReference>
<comment type="caution">
    <text evidence="1">The sequence shown here is derived from an EMBL/GenBank/DDBJ whole genome shotgun (WGS) entry which is preliminary data.</text>
</comment>
<dbReference type="InterPro" id="IPR039968">
    <property type="entry name" value="BcerS-like"/>
</dbReference>
<dbReference type="AlphaFoldDB" id="A0A5C6C1C6"/>
<dbReference type="SUPFAM" id="SSF55729">
    <property type="entry name" value="Acyl-CoA N-acyltransferases (Nat)"/>
    <property type="match status" value="1"/>
</dbReference>
<dbReference type="Proteomes" id="UP000319908">
    <property type="component" value="Unassembled WGS sequence"/>
</dbReference>
<dbReference type="RefSeq" id="WP_146405414.1">
    <property type="nucleotide sequence ID" value="NZ_SJPU01000001.1"/>
</dbReference>
<dbReference type="Gene3D" id="3.40.630.30">
    <property type="match status" value="1"/>
</dbReference>
<evidence type="ECO:0008006" key="3">
    <source>
        <dbReference type="Google" id="ProtNLM"/>
    </source>
</evidence>
<evidence type="ECO:0000313" key="1">
    <source>
        <dbReference type="EMBL" id="TWU18340.1"/>
    </source>
</evidence>
<evidence type="ECO:0000313" key="2">
    <source>
        <dbReference type="Proteomes" id="UP000319908"/>
    </source>
</evidence>
<accession>A0A5C6C1C6</accession>
<dbReference type="InterPro" id="IPR016181">
    <property type="entry name" value="Acyl_CoA_acyltransferase"/>
</dbReference>
<dbReference type="OrthoDB" id="9806005at2"/>
<reference evidence="1 2" key="1">
    <citation type="journal article" date="2020" name="Antonie Van Leeuwenhoek">
        <title>Rhodopirellula heiligendammensis sp. nov., Rhodopirellula pilleata sp. nov., and Rhodopirellula solitaria sp. nov. isolated from natural or artificial marine surfaces in Northern Germany and California, USA, and emended description of the genus Rhodopirellula.</title>
        <authorList>
            <person name="Kallscheuer N."/>
            <person name="Wiegand S."/>
            <person name="Jogler M."/>
            <person name="Boedeker C."/>
            <person name="Peeters S.H."/>
            <person name="Rast P."/>
            <person name="Heuer A."/>
            <person name="Jetten M.S.M."/>
            <person name="Rohde M."/>
            <person name="Jogler C."/>
        </authorList>
    </citation>
    <scope>NUCLEOTIDE SEQUENCE [LARGE SCALE GENOMIC DNA]</scope>
    <source>
        <strain evidence="1 2">Poly21</strain>
    </source>
</reference>
<proteinExistence type="predicted"/>